<dbReference type="InterPro" id="IPR003615">
    <property type="entry name" value="HNH_nuc"/>
</dbReference>
<dbReference type="EMBL" id="CACVAW010000005">
    <property type="protein sequence ID" value="CAA6801538.1"/>
    <property type="molecule type" value="Genomic_DNA"/>
</dbReference>
<dbReference type="PANTHER" id="PTHR11361:SF34">
    <property type="entry name" value="DNA MISMATCH REPAIR PROTEIN MSH1, MITOCHONDRIAL"/>
    <property type="match status" value="1"/>
</dbReference>
<dbReference type="PIRSF" id="PIRSF037677">
    <property type="entry name" value="DNA_mis_repair_Msh6"/>
    <property type="match status" value="1"/>
</dbReference>
<dbReference type="InterPro" id="IPR010373">
    <property type="entry name" value="DUF968"/>
</dbReference>
<gene>
    <name evidence="9" type="ORF">HELGO_WM11073</name>
</gene>
<feature type="domain" description="DNA mismatch repair protein MutS core" evidence="7">
    <location>
        <begin position="324"/>
        <end position="652"/>
    </location>
</feature>
<dbReference type="Gene3D" id="3.40.1170.10">
    <property type="entry name" value="DNA repair protein MutS, domain I"/>
    <property type="match status" value="1"/>
</dbReference>
<dbReference type="GO" id="GO:0140664">
    <property type="term" value="F:ATP-dependent DNA damage sensor activity"/>
    <property type="evidence" value="ECO:0007669"/>
    <property type="project" value="InterPro"/>
</dbReference>
<dbReference type="GO" id="GO:0006298">
    <property type="term" value="P:mismatch repair"/>
    <property type="evidence" value="ECO:0007669"/>
    <property type="project" value="InterPro"/>
</dbReference>
<evidence type="ECO:0000256" key="1">
    <source>
        <dbReference type="ARBA" id="ARBA00006271"/>
    </source>
</evidence>
<dbReference type="SUPFAM" id="SSF52540">
    <property type="entry name" value="P-loop containing nucleoside triphosphate hydrolases"/>
    <property type="match status" value="1"/>
</dbReference>
<dbReference type="InterPro" id="IPR027417">
    <property type="entry name" value="P-loop_NTPase"/>
</dbReference>
<dbReference type="SUPFAM" id="SSF48334">
    <property type="entry name" value="DNA repair protein MutS, domain III"/>
    <property type="match status" value="1"/>
</dbReference>
<keyword evidence="3" id="KW-0227">DNA damage</keyword>
<evidence type="ECO:0000313" key="9">
    <source>
        <dbReference type="EMBL" id="CAA6801538.1"/>
    </source>
</evidence>
<dbReference type="Pfam" id="PF01624">
    <property type="entry name" value="MutS_I"/>
    <property type="match status" value="1"/>
</dbReference>
<comment type="similarity">
    <text evidence="1">Belongs to the DNA mismatch repair MutS family.</text>
</comment>
<keyword evidence="2" id="KW-0547">Nucleotide-binding</keyword>
<name>A0A6S6SFC3_9BACT</name>
<evidence type="ECO:0000259" key="7">
    <source>
        <dbReference type="SMART" id="SM00533"/>
    </source>
</evidence>
<feature type="domain" description="DNA mismatch repair proteins mutS family" evidence="8">
    <location>
        <begin position="686"/>
        <end position="876"/>
    </location>
</feature>
<dbReference type="Gene3D" id="1.10.1420.10">
    <property type="match status" value="2"/>
</dbReference>
<reference evidence="9" key="1">
    <citation type="submission" date="2020-01" db="EMBL/GenBank/DDBJ databases">
        <authorList>
            <person name="Meier V. D."/>
            <person name="Meier V D."/>
        </authorList>
    </citation>
    <scope>NUCLEOTIDE SEQUENCE</scope>
    <source>
        <strain evidence="9">HLG_WM_MAG_12</strain>
    </source>
</reference>
<dbReference type="GO" id="GO:0005524">
    <property type="term" value="F:ATP binding"/>
    <property type="evidence" value="ECO:0007669"/>
    <property type="project" value="UniProtKB-KW"/>
</dbReference>
<evidence type="ECO:0000256" key="3">
    <source>
        <dbReference type="ARBA" id="ARBA00022763"/>
    </source>
</evidence>
<dbReference type="Gene3D" id="3.40.50.300">
    <property type="entry name" value="P-loop containing nucleotide triphosphate hydrolases"/>
    <property type="match status" value="1"/>
</dbReference>
<evidence type="ECO:0000256" key="2">
    <source>
        <dbReference type="ARBA" id="ARBA00022741"/>
    </source>
</evidence>
<dbReference type="InterPro" id="IPR036187">
    <property type="entry name" value="DNA_mismatch_repair_MutS_sf"/>
</dbReference>
<dbReference type="InterPro" id="IPR045076">
    <property type="entry name" value="MutS"/>
</dbReference>
<dbReference type="InterPro" id="IPR007695">
    <property type="entry name" value="DNA_mismatch_repair_MutS-lik_N"/>
</dbReference>
<dbReference type="InterPro" id="IPR007696">
    <property type="entry name" value="DNA_mismatch_repair_MutS_core"/>
</dbReference>
<evidence type="ECO:0000256" key="4">
    <source>
        <dbReference type="ARBA" id="ARBA00022840"/>
    </source>
</evidence>
<organism evidence="9">
    <name type="scientific">uncultured Campylobacterales bacterium</name>
    <dbReference type="NCBI Taxonomy" id="352960"/>
    <lineage>
        <taxon>Bacteria</taxon>
        <taxon>Pseudomonadati</taxon>
        <taxon>Campylobacterota</taxon>
        <taxon>Epsilonproteobacteria</taxon>
        <taxon>Campylobacterales</taxon>
        <taxon>environmental samples</taxon>
    </lineage>
</organism>
<dbReference type="SUPFAM" id="SSF53150">
    <property type="entry name" value="DNA repair protein MutS, domain II"/>
    <property type="match status" value="1"/>
</dbReference>
<dbReference type="CDD" id="cd00085">
    <property type="entry name" value="HNHc"/>
    <property type="match status" value="1"/>
</dbReference>
<keyword evidence="6" id="KW-0234">DNA repair</keyword>
<dbReference type="InterPro" id="IPR000432">
    <property type="entry name" value="DNA_mismatch_repair_MutS_C"/>
</dbReference>
<dbReference type="InterPro" id="IPR016151">
    <property type="entry name" value="DNA_mismatch_repair_MutS_N"/>
</dbReference>
<dbReference type="Pfam" id="PF05192">
    <property type="entry name" value="MutS_III"/>
    <property type="match status" value="1"/>
</dbReference>
<protein>
    <submittedName>
        <fullName evidence="9">DNA mismatch repair protein MutS</fullName>
    </submittedName>
</protein>
<dbReference type="SUPFAM" id="SSF55271">
    <property type="entry name" value="DNA repair protein MutS, domain I"/>
    <property type="match status" value="1"/>
</dbReference>
<dbReference type="PANTHER" id="PTHR11361">
    <property type="entry name" value="DNA MISMATCH REPAIR PROTEIN MUTS FAMILY MEMBER"/>
    <property type="match status" value="1"/>
</dbReference>
<dbReference type="InterPro" id="IPR036678">
    <property type="entry name" value="MutS_con_dom_sf"/>
</dbReference>
<dbReference type="Pfam" id="PF06147">
    <property type="entry name" value="DUF968"/>
    <property type="match status" value="1"/>
</dbReference>
<dbReference type="AlphaFoldDB" id="A0A6S6SFC3"/>
<keyword evidence="4" id="KW-0067">ATP-binding</keyword>
<sequence length="975" mass="111881">MHLNDINEILNKKDSLLTEIYFELQTSFEQKYGHNTVVMIEIGSFFEVYEVNNQDIKVGKAKEISELLNIQLTRKNKSIIENSPSNPLLAGVPAVSFERYLGLLMQTKKYTIVVIKQKGKMPNVTRYVANILSPGTNFDYVMESDDNYIVSIVIEVNSGLYTIGFSAIDVSTGKTIIDNIEGTLEDKTFALDQVFDLLSIYSTSEIIITFNNKSINQSYVLDYLEINEKSYHYNINKNRIKIAYQNELFSHIYSIKSILSPIEYLDIERYPNVSESLAILCDFILEHDSAIVEKMNKPKFLKNKKYLYLGNNALEQLGIISKDKTEMTLLNLLSQTSTSIGKRLLKERLLNPICDIKELNTRYDLIELLQSKYSDFEVSLKSIYDIERIARRVKLGKIHPYEISYLFDSLNSILELFTLDSKVTSLLISPDIIQNTQELANYLKTNFIIDVCSKFTKDQINENIFCDGVYPVIDEITLQINKEYSKIEQISSYIDSLFSEDRKFCTIGWLESEGYYINISKNRFKLIENKLLAAFTKIDDENIFLKDFNFKHLKNSVKINSYLIQNISHNIFGYQNKLISIIQEKFIDMLGHIEQKYSLLLENLIDFVGNLDLSINNAKLSVQNGYTRPVLENSDDRYLDIVALRHPTIESREANGIYVPNDIYLGKTKETKHNHITLESSNTDDLNGVLLYGINSSGKSSLMKSIGIAVIMAQAGFFVPAKSMRMSIYEQVFTRIVSKDNLYKGLSTFTVEMLEIKNILNRATKKSLILGDEISQGTETVSALAIVASAIKRFVEKKAIFILATHLHDLFKIKEIQNLEHIIPLHFSISYEEDTNKLIYNRKLAYGKGDSTYGLEFAQYLSLDSKFINYAYDIRDEISNKISNPKKSVKKSKRSKYNKDLYIVKCVICGERADEVHHIKSQASANKEGRIEHFDKNHKYNLIPLCKIHHNKVHTKELDIEGFVMSSEGLEIKTS</sequence>
<keyword evidence="5" id="KW-0238">DNA-binding</keyword>
<dbReference type="Pfam" id="PF00488">
    <property type="entry name" value="MutS_V"/>
    <property type="match status" value="1"/>
</dbReference>
<proteinExistence type="inferred from homology"/>
<dbReference type="SMART" id="SM00533">
    <property type="entry name" value="MUTSd"/>
    <property type="match status" value="1"/>
</dbReference>
<evidence type="ECO:0000256" key="6">
    <source>
        <dbReference type="ARBA" id="ARBA00023204"/>
    </source>
</evidence>
<dbReference type="InterPro" id="IPR017261">
    <property type="entry name" value="DNA_mismatch_repair_MutS/MSH"/>
</dbReference>
<dbReference type="GO" id="GO:0030983">
    <property type="term" value="F:mismatched DNA binding"/>
    <property type="evidence" value="ECO:0007669"/>
    <property type="project" value="InterPro"/>
</dbReference>
<evidence type="ECO:0000259" key="8">
    <source>
        <dbReference type="SMART" id="SM00534"/>
    </source>
</evidence>
<dbReference type="SMART" id="SM00534">
    <property type="entry name" value="MUTSac"/>
    <property type="match status" value="1"/>
</dbReference>
<evidence type="ECO:0000256" key="5">
    <source>
        <dbReference type="ARBA" id="ARBA00023125"/>
    </source>
</evidence>
<accession>A0A6S6SFC3</accession>